<dbReference type="NCBIfam" id="TIGR03418">
    <property type="entry name" value="chol_sulf_TF"/>
    <property type="match status" value="1"/>
</dbReference>
<dbReference type="PROSITE" id="PS50931">
    <property type="entry name" value="HTH_LYSR"/>
    <property type="match status" value="1"/>
</dbReference>
<keyword evidence="4" id="KW-0804">Transcription</keyword>
<protein>
    <submittedName>
        <fullName evidence="6">Choline sulfate utilization transcriptional regulator</fullName>
    </submittedName>
</protein>
<dbReference type="PANTHER" id="PTHR30537:SF26">
    <property type="entry name" value="GLYCINE CLEAVAGE SYSTEM TRANSCRIPTIONAL ACTIVATOR"/>
    <property type="match status" value="1"/>
</dbReference>
<comment type="similarity">
    <text evidence="1">Belongs to the LysR transcriptional regulatory family.</text>
</comment>
<dbReference type="InterPro" id="IPR000847">
    <property type="entry name" value="LysR_HTH_N"/>
</dbReference>
<gene>
    <name evidence="6" type="ORF">ACFQDL_19260</name>
</gene>
<dbReference type="SUPFAM" id="SSF46785">
    <property type="entry name" value="Winged helix' DNA-binding domain"/>
    <property type="match status" value="1"/>
</dbReference>
<dbReference type="InterPro" id="IPR017786">
    <property type="entry name" value="TF_choline_sulphate-util"/>
</dbReference>
<dbReference type="Pfam" id="PF03466">
    <property type="entry name" value="LysR_substrate"/>
    <property type="match status" value="1"/>
</dbReference>
<dbReference type="Pfam" id="PF00126">
    <property type="entry name" value="HTH_1"/>
    <property type="match status" value="1"/>
</dbReference>
<evidence type="ECO:0000256" key="1">
    <source>
        <dbReference type="ARBA" id="ARBA00009437"/>
    </source>
</evidence>
<evidence type="ECO:0000313" key="7">
    <source>
        <dbReference type="Proteomes" id="UP001596422"/>
    </source>
</evidence>
<dbReference type="InterPro" id="IPR036388">
    <property type="entry name" value="WH-like_DNA-bd_sf"/>
</dbReference>
<dbReference type="SUPFAM" id="SSF53850">
    <property type="entry name" value="Periplasmic binding protein-like II"/>
    <property type="match status" value="1"/>
</dbReference>
<feature type="domain" description="HTH lysR-type" evidence="5">
    <location>
        <begin position="15"/>
        <end position="72"/>
    </location>
</feature>
<organism evidence="6 7">
    <name type="scientific">Marinobacterium aestuariivivens</name>
    <dbReference type="NCBI Taxonomy" id="1698799"/>
    <lineage>
        <taxon>Bacteria</taxon>
        <taxon>Pseudomonadati</taxon>
        <taxon>Pseudomonadota</taxon>
        <taxon>Gammaproteobacteria</taxon>
        <taxon>Oceanospirillales</taxon>
        <taxon>Oceanospirillaceae</taxon>
        <taxon>Marinobacterium</taxon>
    </lineage>
</organism>
<dbReference type="Proteomes" id="UP001596422">
    <property type="component" value="Unassembled WGS sequence"/>
</dbReference>
<keyword evidence="7" id="KW-1185">Reference proteome</keyword>
<name>A0ABW2A3G7_9GAMM</name>
<dbReference type="InterPro" id="IPR005119">
    <property type="entry name" value="LysR_subst-bd"/>
</dbReference>
<keyword evidence="2" id="KW-0805">Transcription regulation</keyword>
<dbReference type="InterPro" id="IPR036390">
    <property type="entry name" value="WH_DNA-bd_sf"/>
</dbReference>
<evidence type="ECO:0000256" key="4">
    <source>
        <dbReference type="ARBA" id="ARBA00023163"/>
    </source>
</evidence>
<evidence type="ECO:0000259" key="5">
    <source>
        <dbReference type="PROSITE" id="PS50931"/>
    </source>
</evidence>
<dbReference type="PANTHER" id="PTHR30537">
    <property type="entry name" value="HTH-TYPE TRANSCRIPTIONAL REGULATOR"/>
    <property type="match status" value="1"/>
</dbReference>
<reference evidence="7" key="1">
    <citation type="journal article" date="2019" name="Int. J. Syst. Evol. Microbiol.">
        <title>The Global Catalogue of Microorganisms (GCM) 10K type strain sequencing project: providing services to taxonomists for standard genome sequencing and annotation.</title>
        <authorList>
            <consortium name="The Broad Institute Genomics Platform"/>
            <consortium name="The Broad Institute Genome Sequencing Center for Infectious Disease"/>
            <person name="Wu L."/>
            <person name="Ma J."/>
        </authorList>
    </citation>
    <scope>NUCLEOTIDE SEQUENCE [LARGE SCALE GENOMIC DNA]</scope>
    <source>
        <strain evidence="7">NBRC 111756</strain>
    </source>
</reference>
<proteinExistence type="inferred from homology"/>
<evidence type="ECO:0000256" key="3">
    <source>
        <dbReference type="ARBA" id="ARBA00023125"/>
    </source>
</evidence>
<sequence>MHPISHTYVTQNQAPPLATLQAFEASARLGNFTAAARELDSTQSAISQHIRRLEQDLGVTLFYRQYRGVRLTETGEQLLEDVSDGLSRIARGIAAAQQDSSHDVINVATDFALAAFWLLPRLSGFRDAHPDVEVRVVTAQQRITPDQANIDIAILFGDGQDDRAPSRLLMRESVVPVCSPALLERHGPVNSAGELSRLPLLQLEAEYDAKWFNWPRLFTLLGIRERPREPDLVFNNYTLLLQAAIAGQGAAIGWLPMVDSMLDSGLLVPVIPERTTSAYGYHLVLPATKAVSPMVQKFADWLIRESQNAGGSGDEKRA</sequence>
<evidence type="ECO:0000313" key="6">
    <source>
        <dbReference type="EMBL" id="MFC6671963.1"/>
    </source>
</evidence>
<keyword evidence="3" id="KW-0238">DNA-binding</keyword>
<dbReference type="InterPro" id="IPR058163">
    <property type="entry name" value="LysR-type_TF_proteobact-type"/>
</dbReference>
<evidence type="ECO:0000256" key="2">
    <source>
        <dbReference type="ARBA" id="ARBA00023015"/>
    </source>
</evidence>
<accession>A0ABW2A3G7</accession>
<comment type="caution">
    <text evidence="6">The sequence shown here is derived from an EMBL/GenBank/DDBJ whole genome shotgun (WGS) entry which is preliminary data.</text>
</comment>
<dbReference type="PRINTS" id="PR00039">
    <property type="entry name" value="HTHLYSR"/>
</dbReference>
<dbReference type="Gene3D" id="3.40.190.10">
    <property type="entry name" value="Periplasmic binding protein-like II"/>
    <property type="match status" value="2"/>
</dbReference>
<dbReference type="RefSeq" id="WP_379910434.1">
    <property type="nucleotide sequence ID" value="NZ_JBHSWE010000001.1"/>
</dbReference>
<dbReference type="Gene3D" id="1.10.10.10">
    <property type="entry name" value="Winged helix-like DNA-binding domain superfamily/Winged helix DNA-binding domain"/>
    <property type="match status" value="1"/>
</dbReference>
<dbReference type="EMBL" id="JBHSWE010000001">
    <property type="protein sequence ID" value="MFC6671963.1"/>
    <property type="molecule type" value="Genomic_DNA"/>
</dbReference>